<dbReference type="Proteomes" id="UP000282930">
    <property type="component" value="Chromosome"/>
</dbReference>
<feature type="transmembrane region" description="Helical" evidence="1">
    <location>
        <begin position="7"/>
        <end position="29"/>
    </location>
</feature>
<evidence type="ECO:0000313" key="2">
    <source>
        <dbReference type="EMBL" id="AZT91070.1"/>
    </source>
</evidence>
<protein>
    <submittedName>
        <fullName evidence="2">Uncharacterized protein</fullName>
    </submittedName>
</protein>
<dbReference type="KEGG" id="ccha:ELD05_10740"/>
<evidence type="ECO:0000313" key="3">
    <source>
        <dbReference type="Proteomes" id="UP000282930"/>
    </source>
</evidence>
<evidence type="ECO:0000256" key="1">
    <source>
        <dbReference type="SAM" id="Phobius"/>
    </source>
</evidence>
<keyword evidence="1" id="KW-0812">Transmembrane</keyword>
<sequence length="195" mass="22955">MKKTYLCNILVIIFLAYLILSVIIGGFLFSRINKLEVFKVNYNAKIINIFFVEYSHKLSDASDILEYLIKDENMDFSYLNGRLEAYFLNNTLTMLIAKEPNIFEDKEIGKIINSRYELIIKMVDFLKKIKTKIVDPKNKEKIINIQPDIEKTIFLLNALNEDLQSFKNSKTKKVYEEYEKELLECIARVEKNISQ</sequence>
<reference evidence="2 3" key="1">
    <citation type="submission" date="2018-12" db="EMBL/GenBank/DDBJ databases">
        <title>Genome sequence from the cellulolytic species, Caldicellulosiruptor changbaiensis.</title>
        <authorList>
            <person name="Blumer-Schuette S.E."/>
            <person name="Mendoza C."/>
        </authorList>
    </citation>
    <scope>NUCLEOTIDE SEQUENCE [LARGE SCALE GENOMIC DNA]</scope>
    <source>
        <strain evidence="2 3">CBS-Z</strain>
    </source>
</reference>
<dbReference type="RefSeq" id="WP_127352418.1">
    <property type="nucleotide sequence ID" value="NZ_CP034791.1"/>
</dbReference>
<proteinExistence type="predicted"/>
<accession>A0A3T0D7H9</accession>
<name>A0A3T0D7H9_9FIRM</name>
<organism evidence="2 3">
    <name type="scientific">Caldicellulosiruptor changbaiensis</name>
    <dbReference type="NCBI Taxonomy" id="1222016"/>
    <lineage>
        <taxon>Bacteria</taxon>
        <taxon>Bacillati</taxon>
        <taxon>Bacillota</taxon>
        <taxon>Bacillota incertae sedis</taxon>
        <taxon>Caldicellulosiruptorales</taxon>
        <taxon>Caldicellulosiruptoraceae</taxon>
        <taxon>Caldicellulosiruptor</taxon>
    </lineage>
</organism>
<dbReference type="AlphaFoldDB" id="A0A3T0D7H9"/>
<dbReference type="EMBL" id="CP034791">
    <property type="protein sequence ID" value="AZT91070.1"/>
    <property type="molecule type" value="Genomic_DNA"/>
</dbReference>
<gene>
    <name evidence="2" type="ORF">ELD05_10740</name>
</gene>
<keyword evidence="1" id="KW-0472">Membrane</keyword>
<keyword evidence="3" id="KW-1185">Reference proteome</keyword>
<keyword evidence="1" id="KW-1133">Transmembrane helix</keyword>